<dbReference type="KEGG" id="bcx:BCA_A0014"/>
<name>A0A125YA32_BACC3</name>
<proteinExistence type="predicted"/>
<gene>
    <name evidence="1" type="ordered locus">BCA_A0014</name>
</gene>
<geneLocation type="plasmid" evidence="1 2">
    <name>p03BB102_179</name>
</geneLocation>
<reference evidence="1 2" key="1">
    <citation type="submission" date="2009-02" db="EMBL/GenBank/DDBJ databases">
        <title>Genome sequence of Bacillus cereus 03BB102.</title>
        <authorList>
            <person name="Dodson R.J."/>
            <person name="Jackson P."/>
            <person name="Munk A.C."/>
            <person name="Brettin T."/>
            <person name="Bruce D."/>
            <person name="Detter C."/>
            <person name="Tapia R."/>
            <person name="Han C."/>
            <person name="Sutton G."/>
            <person name="Sims D."/>
        </authorList>
    </citation>
    <scope>NUCLEOTIDE SEQUENCE [LARGE SCALE GENOMIC DNA]</scope>
    <source>
        <strain evidence="1 2">03BB102</strain>
        <plasmid evidence="2">Plasmid p03BB102_179</plasmid>
    </source>
</reference>
<organism evidence="1 2">
    <name type="scientific">Bacillus cereus (strain 03BB102)</name>
    <dbReference type="NCBI Taxonomy" id="572264"/>
    <lineage>
        <taxon>Bacteria</taxon>
        <taxon>Bacillati</taxon>
        <taxon>Bacillota</taxon>
        <taxon>Bacilli</taxon>
        <taxon>Bacillales</taxon>
        <taxon>Bacillaceae</taxon>
        <taxon>Bacillus</taxon>
        <taxon>Bacillus cereus group</taxon>
    </lineage>
</organism>
<evidence type="ECO:0000313" key="1">
    <source>
        <dbReference type="EMBL" id="ACO25772.1"/>
    </source>
</evidence>
<accession>A0A125YA32</accession>
<protein>
    <submittedName>
        <fullName evidence="1">Uncharacterized protein</fullName>
    </submittedName>
</protein>
<evidence type="ECO:0000313" key="2">
    <source>
        <dbReference type="Proteomes" id="UP000002210"/>
    </source>
</evidence>
<dbReference type="EMBL" id="CP001406">
    <property type="protein sequence ID" value="ACO25772.1"/>
    <property type="molecule type" value="Genomic_DNA"/>
</dbReference>
<dbReference type="AlphaFoldDB" id="A0A125YA32"/>
<dbReference type="Proteomes" id="UP000002210">
    <property type="component" value="Plasmid p03BB102_179"/>
</dbReference>
<keyword evidence="1" id="KW-0614">Plasmid</keyword>
<sequence>MFHLSKGFFEPISVYIAYFAMHIINRLEEALFVLFSSLQAGLFMIHKITN</sequence>